<feature type="transmembrane region" description="Helical" evidence="2">
    <location>
        <begin position="297"/>
        <end position="321"/>
    </location>
</feature>
<dbReference type="GeneID" id="37016004"/>
<feature type="region of interest" description="Disordered" evidence="1">
    <location>
        <begin position="69"/>
        <end position="106"/>
    </location>
</feature>
<keyword evidence="4" id="KW-1185">Reference proteome</keyword>
<keyword evidence="2" id="KW-1133">Transmembrane helix</keyword>
<feature type="compositionally biased region" description="Low complexity" evidence="1">
    <location>
        <begin position="76"/>
        <end position="105"/>
    </location>
</feature>
<feature type="region of interest" description="Disordered" evidence="1">
    <location>
        <begin position="409"/>
        <end position="428"/>
    </location>
</feature>
<dbReference type="OrthoDB" id="10669740at2759"/>
<dbReference type="AlphaFoldDB" id="A0A316U767"/>
<name>A0A316U767_9BASI</name>
<feature type="region of interest" description="Disordered" evidence="1">
    <location>
        <begin position="544"/>
        <end position="628"/>
    </location>
</feature>
<gene>
    <name evidence="3" type="ORF">BCV69DRAFT_298873</name>
</gene>
<proteinExistence type="predicted"/>
<evidence type="ECO:0000313" key="3">
    <source>
        <dbReference type="EMBL" id="PWN21089.1"/>
    </source>
</evidence>
<accession>A0A316U767</accession>
<sequence>MAGTPGTTSPPYPRRQSGSGALCTLAFLASLFFAFICPINVARADASPPPHHLVYARRQHDGQASVALEARKGHSTSRTSSSSSSSSARPAVTASSSKNTSSSSSIKLTLPDSFVQCGSANIGIDSVIGSRDASLLGNTSDKVQDASWLNLRIRVSNKKRAHVDLDLPSDTSSWTWPYVDLPAGTSFTLMVSSMTNQTMEQVEEGPTNASSTLTSPNTSISTTIISNKKRGASADDADAEGADDTILAHSLARSNVIAGVLNNTSCLPVGTDSDDDGSNSSTHHGNIAPSSSGPSHAVTIVAGFLGGLVGLFVAILAALAWHRRKENRRRCLQGEGGANSLDHTHGGRIGDRRSVPIATWDGQYRNSPRGGWSYMTSLVPGLSMGEPPGFNSPGPSPIDGAFSMFRGRRRAGPTSRRREEGEEDLPTYGKSEEEIKGLPSYEPGMGLRNLSATANGHRQYQEMTQERYRDDADDSYHEEHRLTAIREQEEPDSAVQSPATVLHYFPSGPSRPYSTLDLVNIHLPARAPAAEVASSVTMNNVARRNTSRSDRGGSAAAAPDVSSSTSAISLDPFASPDDITSHHTQARRPHIQRDGSHRPSNAPRPHDPTAGRTNLEEADEYDSRAPLL</sequence>
<feature type="region of interest" description="Disordered" evidence="1">
    <location>
        <begin position="271"/>
        <end position="293"/>
    </location>
</feature>
<dbReference type="EMBL" id="KZ819326">
    <property type="protein sequence ID" value="PWN21089.1"/>
    <property type="molecule type" value="Genomic_DNA"/>
</dbReference>
<feature type="region of interest" description="Disordered" evidence="1">
    <location>
        <begin position="334"/>
        <end position="353"/>
    </location>
</feature>
<feature type="compositionally biased region" description="Low complexity" evidence="1">
    <location>
        <begin position="210"/>
        <end position="226"/>
    </location>
</feature>
<keyword evidence="2" id="KW-0472">Membrane</keyword>
<organism evidence="3 4">
    <name type="scientific">Pseudomicrostroma glucosiphilum</name>
    <dbReference type="NCBI Taxonomy" id="1684307"/>
    <lineage>
        <taxon>Eukaryota</taxon>
        <taxon>Fungi</taxon>
        <taxon>Dikarya</taxon>
        <taxon>Basidiomycota</taxon>
        <taxon>Ustilaginomycotina</taxon>
        <taxon>Exobasidiomycetes</taxon>
        <taxon>Microstromatales</taxon>
        <taxon>Microstromatales incertae sedis</taxon>
        <taxon>Pseudomicrostroma</taxon>
    </lineage>
</organism>
<feature type="compositionally biased region" description="Basic and acidic residues" evidence="1">
    <location>
        <begin position="342"/>
        <end position="353"/>
    </location>
</feature>
<dbReference type="RefSeq" id="XP_025348249.1">
    <property type="nucleotide sequence ID" value="XM_025494270.1"/>
</dbReference>
<keyword evidence="2" id="KW-0812">Transmembrane</keyword>
<evidence type="ECO:0000256" key="1">
    <source>
        <dbReference type="SAM" id="MobiDB-lite"/>
    </source>
</evidence>
<evidence type="ECO:0000256" key="2">
    <source>
        <dbReference type="SAM" id="Phobius"/>
    </source>
</evidence>
<protein>
    <submittedName>
        <fullName evidence="3">Uncharacterized protein</fullName>
    </submittedName>
</protein>
<dbReference type="Proteomes" id="UP000245942">
    <property type="component" value="Unassembled WGS sequence"/>
</dbReference>
<feature type="region of interest" description="Disordered" evidence="1">
    <location>
        <begin position="198"/>
        <end position="237"/>
    </location>
</feature>
<reference evidence="3 4" key="1">
    <citation type="journal article" date="2018" name="Mol. Biol. Evol.">
        <title>Broad Genomic Sampling Reveals a Smut Pathogenic Ancestry of the Fungal Clade Ustilaginomycotina.</title>
        <authorList>
            <person name="Kijpornyongpan T."/>
            <person name="Mondo S.J."/>
            <person name="Barry K."/>
            <person name="Sandor L."/>
            <person name="Lee J."/>
            <person name="Lipzen A."/>
            <person name="Pangilinan J."/>
            <person name="LaButti K."/>
            <person name="Hainaut M."/>
            <person name="Henrissat B."/>
            <person name="Grigoriev I.V."/>
            <person name="Spatafora J.W."/>
            <person name="Aime M.C."/>
        </authorList>
    </citation>
    <scope>NUCLEOTIDE SEQUENCE [LARGE SCALE GENOMIC DNA]</scope>
    <source>
        <strain evidence="3 4">MCA 4718</strain>
    </source>
</reference>
<evidence type="ECO:0000313" key="4">
    <source>
        <dbReference type="Proteomes" id="UP000245942"/>
    </source>
</evidence>